<keyword evidence="4" id="KW-1185">Reference proteome</keyword>
<comment type="caution">
    <text evidence="3">The sequence shown here is derived from an EMBL/GenBank/DDBJ whole genome shotgun (WGS) entry which is preliminary data.</text>
</comment>
<dbReference type="GO" id="GO:0020037">
    <property type="term" value="F:heme binding"/>
    <property type="evidence" value="ECO:0007669"/>
    <property type="project" value="InterPro"/>
</dbReference>
<dbReference type="Pfam" id="PF07361">
    <property type="entry name" value="Cytochrom_B562"/>
    <property type="match status" value="1"/>
</dbReference>
<sequence length="128" mass="13972">MKKLSLILVALVAVAGAAVWGFKSVTGPNIEAPMKRMQMTYKAAMDSNNMADFKNNVTTLQTTIQNASTLEYDGSKPNQEIYRAGMHELDEHMAAVNQAIADNDLDKAKAALAKVNDSKKKYHKALGE</sequence>
<dbReference type="InterPro" id="IPR010980">
    <property type="entry name" value="Cyt_c/b562"/>
</dbReference>
<organism evidence="3 4">
    <name type="scientific">Hydromonas duriensis</name>
    <dbReference type="NCBI Taxonomy" id="1527608"/>
    <lineage>
        <taxon>Bacteria</taxon>
        <taxon>Pseudomonadati</taxon>
        <taxon>Pseudomonadota</taxon>
        <taxon>Betaproteobacteria</taxon>
        <taxon>Burkholderiales</taxon>
        <taxon>Burkholderiaceae</taxon>
        <taxon>Hydromonas</taxon>
    </lineage>
</organism>
<dbReference type="SUPFAM" id="SSF47175">
    <property type="entry name" value="Cytochromes"/>
    <property type="match status" value="1"/>
</dbReference>
<keyword evidence="2" id="KW-0732">Signal</keyword>
<dbReference type="Gene3D" id="1.20.120.10">
    <property type="entry name" value="Cytochrome c/b562"/>
    <property type="match status" value="1"/>
</dbReference>
<evidence type="ECO:0000313" key="4">
    <source>
        <dbReference type="Proteomes" id="UP000294480"/>
    </source>
</evidence>
<dbReference type="GO" id="GO:0022900">
    <property type="term" value="P:electron transport chain"/>
    <property type="evidence" value="ECO:0007669"/>
    <property type="project" value="InterPro"/>
</dbReference>
<dbReference type="GO" id="GO:0042597">
    <property type="term" value="C:periplasmic space"/>
    <property type="evidence" value="ECO:0007669"/>
    <property type="project" value="InterPro"/>
</dbReference>
<dbReference type="GO" id="GO:0009055">
    <property type="term" value="F:electron transfer activity"/>
    <property type="evidence" value="ECO:0007669"/>
    <property type="project" value="InterPro"/>
</dbReference>
<accession>A0A4R6Y5V8</accession>
<proteinExistence type="inferred from homology"/>
<evidence type="ECO:0000256" key="2">
    <source>
        <dbReference type="ARBA" id="ARBA00022729"/>
    </source>
</evidence>
<protein>
    <submittedName>
        <fullName evidence="3">Soluble cytochrome b562</fullName>
    </submittedName>
</protein>
<dbReference type="AlphaFoldDB" id="A0A4R6Y5V8"/>
<dbReference type="InterPro" id="IPR009155">
    <property type="entry name" value="Cyt_b562"/>
</dbReference>
<evidence type="ECO:0000313" key="3">
    <source>
        <dbReference type="EMBL" id="TDR30901.1"/>
    </source>
</evidence>
<gene>
    <name evidence="3" type="ORF">DFR44_11517</name>
</gene>
<evidence type="ECO:0000256" key="1">
    <source>
        <dbReference type="ARBA" id="ARBA00005523"/>
    </source>
</evidence>
<dbReference type="EMBL" id="SNZE01000015">
    <property type="protein sequence ID" value="TDR30901.1"/>
    <property type="molecule type" value="Genomic_DNA"/>
</dbReference>
<dbReference type="OrthoDB" id="9933109at2"/>
<name>A0A4R6Y5V8_9BURK</name>
<reference evidence="3 4" key="1">
    <citation type="submission" date="2019-03" db="EMBL/GenBank/DDBJ databases">
        <title>Genomic Encyclopedia of Type Strains, Phase IV (KMG-IV): sequencing the most valuable type-strain genomes for metagenomic binning, comparative biology and taxonomic classification.</title>
        <authorList>
            <person name="Goeker M."/>
        </authorList>
    </citation>
    <scope>NUCLEOTIDE SEQUENCE [LARGE SCALE GENOMIC DNA]</scope>
    <source>
        <strain evidence="3 4">DSM 102852</strain>
    </source>
</reference>
<dbReference type="RefSeq" id="WP_133620646.1">
    <property type="nucleotide sequence ID" value="NZ_SNZE01000015.1"/>
</dbReference>
<dbReference type="GO" id="GO:0005506">
    <property type="term" value="F:iron ion binding"/>
    <property type="evidence" value="ECO:0007669"/>
    <property type="project" value="InterPro"/>
</dbReference>
<comment type="similarity">
    <text evidence="1">Belongs to the cytochrome b562 family.</text>
</comment>
<dbReference type="Proteomes" id="UP000294480">
    <property type="component" value="Unassembled WGS sequence"/>
</dbReference>